<name>A0A919EQL0_9GAMM</name>
<dbReference type="RefSeq" id="WP_189774993.1">
    <property type="nucleotide sequence ID" value="NZ_BNCK01000018.1"/>
</dbReference>
<keyword evidence="2" id="KW-1185">Reference proteome</keyword>
<sequence>MLSVVLILAIFQSQAKIQQSEHISPKAAKESKALATRLLDSIKQPGIKSLDISQSELSGLVALVHRAEPKIHLDVDLNAAYADLITSIETPMPWLFKYINLSARVLPSNQGVVIEHVTLGHIKLSGDTFLYLTEELVDTFVQEGLFNKLIAAVERVEVSEQKIMLNLVLEKLKKENDTQKSFLMVLRDRLSLYGDPEHVSFYYHHIASLAKTTPKKSSIAVYVRHVFQVAQQQTVNDPNTSAVAENQAALMSLAIYFGADRFELMVGDIIVRKYEHLALRNRTRISTTLRERNDLQKHFIYSSALQLFSNVGASDAIGEYKEFLDTNSGGSGFSFADLQADRAGTRLANIVTSSEVVAKKAQDILSTITDEQLLPSIDNLQEGLDEQAFKQTYVNANSEKYLDTLRRIDENLKSLPIYQLAL</sequence>
<protein>
    <submittedName>
        <fullName evidence="1">Uncharacterized protein</fullName>
    </submittedName>
</protein>
<reference evidence="1" key="1">
    <citation type="journal article" date="2014" name="Int. J. Syst. Evol. Microbiol.">
        <title>Complete genome sequence of Corynebacterium casei LMG S-19264T (=DSM 44701T), isolated from a smear-ripened cheese.</title>
        <authorList>
            <consortium name="US DOE Joint Genome Institute (JGI-PGF)"/>
            <person name="Walter F."/>
            <person name="Albersmeier A."/>
            <person name="Kalinowski J."/>
            <person name="Ruckert C."/>
        </authorList>
    </citation>
    <scope>NUCLEOTIDE SEQUENCE</scope>
    <source>
        <strain evidence="1">KCTC 42731</strain>
    </source>
</reference>
<reference evidence="1" key="2">
    <citation type="submission" date="2020-09" db="EMBL/GenBank/DDBJ databases">
        <authorList>
            <person name="Sun Q."/>
            <person name="Kim S."/>
        </authorList>
    </citation>
    <scope>NUCLEOTIDE SEQUENCE</scope>
    <source>
        <strain evidence="1">KCTC 42731</strain>
    </source>
</reference>
<comment type="caution">
    <text evidence="1">The sequence shown here is derived from an EMBL/GenBank/DDBJ whole genome shotgun (WGS) entry which is preliminary data.</text>
</comment>
<dbReference type="AlphaFoldDB" id="A0A919EQL0"/>
<gene>
    <name evidence="1" type="ORF">GCM10017161_42720</name>
</gene>
<dbReference type="EMBL" id="BNCK01000018">
    <property type="protein sequence ID" value="GHG08405.1"/>
    <property type="molecule type" value="Genomic_DNA"/>
</dbReference>
<evidence type="ECO:0000313" key="2">
    <source>
        <dbReference type="Proteomes" id="UP000623842"/>
    </source>
</evidence>
<accession>A0A919EQL0</accession>
<organism evidence="1 2">
    <name type="scientific">Thalassotalea marina</name>
    <dbReference type="NCBI Taxonomy" id="1673741"/>
    <lineage>
        <taxon>Bacteria</taxon>
        <taxon>Pseudomonadati</taxon>
        <taxon>Pseudomonadota</taxon>
        <taxon>Gammaproteobacteria</taxon>
        <taxon>Alteromonadales</taxon>
        <taxon>Colwelliaceae</taxon>
        <taxon>Thalassotalea</taxon>
    </lineage>
</organism>
<proteinExistence type="predicted"/>
<dbReference type="Proteomes" id="UP000623842">
    <property type="component" value="Unassembled WGS sequence"/>
</dbReference>
<evidence type="ECO:0000313" key="1">
    <source>
        <dbReference type="EMBL" id="GHG08405.1"/>
    </source>
</evidence>